<dbReference type="GO" id="GO:0048038">
    <property type="term" value="F:quinone binding"/>
    <property type="evidence" value="ECO:0007669"/>
    <property type="project" value="TreeGrafter"/>
</dbReference>
<name>A0A9N9Y258_9HYPO</name>
<dbReference type="PRINTS" id="PR00081">
    <property type="entry name" value="GDHRDH"/>
</dbReference>
<dbReference type="Gene3D" id="3.40.50.720">
    <property type="entry name" value="NAD(P)-binding Rossmann-like Domain"/>
    <property type="match status" value="1"/>
</dbReference>
<dbReference type="InterPro" id="IPR002347">
    <property type="entry name" value="SDR_fam"/>
</dbReference>
<gene>
    <name evidence="4" type="ORF">CBYS24578_00012280</name>
</gene>
<dbReference type="Pfam" id="PF13561">
    <property type="entry name" value="adh_short_C2"/>
    <property type="match status" value="1"/>
</dbReference>
<proteinExistence type="inferred from homology"/>
<accession>A0A9N9Y258</accession>
<dbReference type="Proteomes" id="UP000754883">
    <property type="component" value="Unassembled WGS sequence"/>
</dbReference>
<dbReference type="PROSITE" id="PS00061">
    <property type="entry name" value="ADH_SHORT"/>
    <property type="match status" value="1"/>
</dbReference>
<dbReference type="AlphaFoldDB" id="A0A9N9Y258"/>
<keyword evidence="2" id="KW-0521">NADP</keyword>
<reference evidence="4" key="1">
    <citation type="submission" date="2021-10" db="EMBL/GenBank/DDBJ databases">
        <authorList>
            <person name="Piombo E."/>
        </authorList>
    </citation>
    <scope>NUCLEOTIDE SEQUENCE</scope>
</reference>
<dbReference type="PRINTS" id="PR00080">
    <property type="entry name" value="SDRFAMILY"/>
</dbReference>
<dbReference type="PANTHER" id="PTHR42760">
    <property type="entry name" value="SHORT-CHAIN DEHYDROGENASES/REDUCTASES FAMILY MEMBER"/>
    <property type="match status" value="1"/>
</dbReference>
<organism evidence="4 5">
    <name type="scientific">Clonostachys byssicola</name>
    <dbReference type="NCBI Taxonomy" id="160290"/>
    <lineage>
        <taxon>Eukaryota</taxon>
        <taxon>Fungi</taxon>
        <taxon>Dikarya</taxon>
        <taxon>Ascomycota</taxon>
        <taxon>Pezizomycotina</taxon>
        <taxon>Sordariomycetes</taxon>
        <taxon>Hypocreomycetidae</taxon>
        <taxon>Hypocreales</taxon>
        <taxon>Bionectriaceae</taxon>
        <taxon>Clonostachys</taxon>
    </lineage>
</organism>
<dbReference type="SUPFAM" id="SSF51735">
    <property type="entry name" value="NAD(P)-binding Rossmann-fold domains"/>
    <property type="match status" value="1"/>
</dbReference>
<evidence type="ECO:0000313" key="4">
    <source>
        <dbReference type="EMBL" id="CAG9984555.1"/>
    </source>
</evidence>
<evidence type="ECO:0000313" key="5">
    <source>
        <dbReference type="Proteomes" id="UP000754883"/>
    </source>
</evidence>
<dbReference type="GO" id="GO:0016616">
    <property type="term" value="F:oxidoreductase activity, acting on the CH-OH group of donors, NAD or NADP as acceptor"/>
    <property type="evidence" value="ECO:0007669"/>
    <property type="project" value="TreeGrafter"/>
</dbReference>
<dbReference type="EMBL" id="CABFNO020001387">
    <property type="protein sequence ID" value="CAG9984555.1"/>
    <property type="molecule type" value="Genomic_DNA"/>
</dbReference>
<dbReference type="FunFam" id="3.40.50.720:FF:000084">
    <property type="entry name" value="Short-chain dehydrogenase reductase"/>
    <property type="match status" value="1"/>
</dbReference>
<evidence type="ECO:0000256" key="3">
    <source>
        <dbReference type="ARBA" id="ARBA00023002"/>
    </source>
</evidence>
<keyword evidence="3" id="KW-0560">Oxidoreductase</keyword>
<comment type="similarity">
    <text evidence="1">Belongs to the short-chain dehydrogenases/reductases (SDR) family.</text>
</comment>
<sequence length="279" mass="29402">MAISGNAFVIGGGSGICRATAIGFAKNGVKRLLVADLDLDNAFETAERCKSAAQNPDFVVKAIGVDVALPDSVRDAVSTMVKTFGRIDYCVNGAGITSPVPKHIMQVKFDQFRKVQEVNVNGTFLILSTVSAAMAAQEPRPNDEEQSSRGTSRGSIVNVASVLSFGAIPRASSYTSSKHAVVGLTRAAGSSLEHALALDNLENGIRVNCVCPAWVDTPMTQRACDKTPGFDRFVQSQLPMGRVATPEEIADAILFLSSSKASFITGSSLMVDGALSIRT</sequence>
<dbReference type="OrthoDB" id="5840532at2759"/>
<dbReference type="GO" id="GO:0006633">
    <property type="term" value="P:fatty acid biosynthetic process"/>
    <property type="evidence" value="ECO:0007669"/>
    <property type="project" value="TreeGrafter"/>
</dbReference>
<evidence type="ECO:0000256" key="2">
    <source>
        <dbReference type="ARBA" id="ARBA00022857"/>
    </source>
</evidence>
<dbReference type="InterPro" id="IPR036291">
    <property type="entry name" value="NAD(P)-bd_dom_sf"/>
</dbReference>
<dbReference type="CDD" id="cd05233">
    <property type="entry name" value="SDR_c"/>
    <property type="match status" value="1"/>
</dbReference>
<dbReference type="InterPro" id="IPR020904">
    <property type="entry name" value="Sc_DH/Rdtase_CS"/>
</dbReference>
<comment type="caution">
    <text evidence="4">The sequence shown here is derived from an EMBL/GenBank/DDBJ whole genome shotgun (WGS) entry which is preliminary data.</text>
</comment>
<protein>
    <submittedName>
        <fullName evidence="4">Uncharacterized protein</fullName>
    </submittedName>
</protein>
<dbReference type="PANTHER" id="PTHR42760:SF133">
    <property type="entry name" value="3-OXOACYL-[ACYL-CARRIER-PROTEIN] REDUCTASE"/>
    <property type="match status" value="1"/>
</dbReference>
<keyword evidence="5" id="KW-1185">Reference proteome</keyword>
<evidence type="ECO:0000256" key="1">
    <source>
        <dbReference type="ARBA" id="ARBA00006484"/>
    </source>
</evidence>